<evidence type="ECO:0000256" key="1">
    <source>
        <dbReference type="ARBA" id="ARBA00004418"/>
    </source>
</evidence>
<dbReference type="Pfam" id="PF00496">
    <property type="entry name" value="SBP_bac_5"/>
    <property type="match status" value="1"/>
</dbReference>
<dbReference type="Proteomes" id="UP001302666">
    <property type="component" value="Chromosome"/>
</dbReference>
<evidence type="ECO:0000256" key="3">
    <source>
        <dbReference type="ARBA" id="ARBA00022729"/>
    </source>
</evidence>
<evidence type="ECO:0000256" key="4">
    <source>
        <dbReference type="SAM" id="SignalP"/>
    </source>
</evidence>
<keyword evidence="3 4" id="KW-0732">Signal</keyword>
<dbReference type="PROSITE" id="PS51318">
    <property type="entry name" value="TAT"/>
    <property type="match status" value="1"/>
</dbReference>
<sequence length="509" mass="55964">MNTMNRRGFLGTSAFATALAASGLPVIAQNGGDLTIAYNVPVQSWDPTTGPAAVNPVLQSIYLAVFDRFVGQNPDLSFDAGLLTDWGFSEDKSQVHMTVREGVTWQNGDPLTPDDIVWSLTRAAQSETGNPMQFVWSKIGNFQIDGQRITADVIEFEPALFKWMAFLTAFVLPKDYYESVGSEGFEKAPIGSGPYMVDTFEPGAYVRLKAYDGYWGAAPEFSTVTIKFVTDATSRVAEVESGNADITTNMPYEDYDRLIAKDGLSGQAVPITDIGMIFLNDIGPMLDKNVRLAAHHAIDKELIIDRLLKGYGVPLSTLEVPGYAAFDDSITVPYDPERAKALLAESGYSTDNPVKFTIQTTKGFKPKDYEMVQAIVGLWRRVGIEAEIEVYEIAKHYELRATDQLAPAAFYNWGNSIGDPSTSTGFSMFGPSPHAVWDTPDLVEKIGPLFVEADEEKRIQGYKDVSRYIAEEGYVIPLLQYVMPIVYRSDLNVAAYTSGDLLPQAVTSV</sequence>
<evidence type="ECO:0000256" key="2">
    <source>
        <dbReference type="ARBA" id="ARBA00005695"/>
    </source>
</evidence>
<dbReference type="InterPro" id="IPR030678">
    <property type="entry name" value="Peptide/Ni-bd"/>
</dbReference>
<name>A0ABZ0HGT5_TRISK</name>
<comment type="similarity">
    <text evidence="2">Belongs to the bacterial solute-binding protein 5 family.</text>
</comment>
<feature type="signal peptide" evidence="4">
    <location>
        <begin position="1"/>
        <end position="28"/>
    </location>
</feature>
<dbReference type="PANTHER" id="PTHR30290:SF38">
    <property type="entry name" value="D,D-DIPEPTIDE-BINDING PERIPLASMIC PROTEIN DDPA-RELATED"/>
    <property type="match status" value="1"/>
</dbReference>
<feature type="chain" id="PRO_5045308663" evidence="4">
    <location>
        <begin position="29"/>
        <end position="509"/>
    </location>
</feature>
<comment type="subcellular location">
    <subcellularLocation>
        <location evidence="1">Periplasm</location>
    </subcellularLocation>
</comment>
<dbReference type="Gene3D" id="3.40.190.10">
    <property type="entry name" value="Periplasmic binding protein-like II"/>
    <property type="match status" value="1"/>
</dbReference>
<gene>
    <name evidence="6" type="ORF">R1T40_03745</name>
</gene>
<dbReference type="EMBL" id="CP136704">
    <property type="protein sequence ID" value="WOI33869.1"/>
    <property type="molecule type" value="Genomic_DNA"/>
</dbReference>
<dbReference type="PANTHER" id="PTHR30290">
    <property type="entry name" value="PERIPLASMIC BINDING COMPONENT OF ABC TRANSPORTER"/>
    <property type="match status" value="1"/>
</dbReference>
<dbReference type="SUPFAM" id="SSF53850">
    <property type="entry name" value="Periplasmic binding protein-like II"/>
    <property type="match status" value="1"/>
</dbReference>
<proteinExistence type="inferred from homology"/>
<dbReference type="InterPro" id="IPR006311">
    <property type="entry name" value="TAT_signal"/>
</dbReference>
<keyword evidence="7" id="KW-1185">Reference proteome</keyword>
<dbReference type="Gene3D" id="3.10.105.10">
    <property type="entry name" value="Dipeptide-binding Protein, Domain 3"/>
    <property type="match status" value="1"/>
</dbReference>
<protein>
    <submittedName>
        <fullName evidence="6">ABC transporter substrate-binding protein</fullName>
    </submittedName>
</protein>
<dbReference type="InterPro" id="IPR039424">
    <property type="entry name" value="SBP_5"/>
</dbReference>
<evidence type="ECO:0000313" key="7">
    <source>
        <dbReference type="Proteomes" id="UP001302666"/>
    </source>
</evidence>
<evidence type="ECO:0000259" key="5">
    <source>
        <dbReference type="Pfam" id="PF00496"/>
    </source>
</evidence>
<dbReference type="InterPro" id="IPR000914">
    <property type="entry name" value="SBP_5_dom"/>
</dbReference>
<accession>A0ABZ0HGT5</accession>
<organism evidence="6 7">
    <name type="scientific">Tritonibacter scottomollicae</name>
    <name type="common">Epibacterium scottomollicae</name>
    <dbReference type="NCBI Taxonomy" id="483013"/>
    <lineage>
        <taxon>Bacteria</taxon>
        <taxon>Pseudomonadati</taxon>
        <taxon>Pseudomonadota</taxon>
        <taxon>Alphaproteobacteria</taxon>
        <taxon>Rhodobacterales</taxon>
        <taxon>Paracoccaceae</taxon>
        <taxon>Tritonibacter</taxon>
    </lineage>
</organism>
<evidence type="ECO:0000313" key="6">
    <source>
        <dbReference type="EMBL" id="WOI33869.1"/>
    </source>
</evidence>
<dbReference type="PIRSF" id="PIRSF002741">
    <property type="entry name" value="MppA"/>
    <property type="match status" value="1"/>
</dbReference>
<dbReference type="RefSeq" id="WP_317385922.1">
    <property type="nucleotide sequence ID" value="NZ_CP136704.1"/>
</dbReference>
<feature type="domain" description="Solute-binding protein family 5" evidence="5">
    <location>
        <begin position="81"/>
        <end position="424"/>
    </location>
</feature>
<reference evidence="6 7" key="1">
    <citation type="submission" date="2023-10" db="EMBL/GenBank/DDBJ databases">
        <title>Eight complete genome sequences of bacteria isolated from laboratory stock of Giant Kelp gametophytes.</title>
        <authorList>
            <person name="Tolentino B."/>
            <person name="Nuzhdin S."/>
        </authorList>
    </citation>
    <scope>NUCLEOTIDE SEQUENCE [LARGE SCALE GENOMIC DNA]</scope>
    <source>
        <strain evidence="6 7">LC.270.F.C4</strain>
    </source>
</reference>